<keyword evidence="3 5" id="KW-0418">Kinase</keyword>
<dbReference type="Proteomes" id="UP000193986">
    <property type="component" value="Unassembled WGS sequence"/>
</dbReference>
<dbReference type="InterPro" id="IPR043129">
    <property type="entry name" value="ATPase_NBD"/>
</dbReference>
<reference evidence="6 7" key="1">
    <citation type="submission" date="2016-07" db="EMBL/GenBank/DDBJ databases">
        <title>Pervasive Adenine N6-methylation of Active Genes in Fungi.</title>
        <authorList>
            <consortium name="DOE Joint Genome Institute"/>
            <person name="Mondo S.J."/>
            <person name="Dannebaum R.O."/>
            <person name="Kuo R.C."/>
            <person name="Labutti K."/>
            <person name="Haridas S."/>
            <person name="Kuo A."/>
            <person name="Salamov A."/>
            <person name="Ahrendt S.R."/>
            <person name="Lipzen A."/>
            <person name="Sullivan W."/>
            <person name="Andreopoulos W.B."/>
            <person name="Clum A."/>
            <person name="Lindquist E."/>
            <person name="Daum C."/>
            <person name="Ramamoorthy G.K."/>
            <person name="Gryganskyi A."/>
            <person name="Culley D."/>
            <person name="Magnuson J.K."/>
            <person name="James T.Y."/>
            <person name="O'Malley M.A."/>
            <person name="Stajich J.E."/>
            <person name="Spatafora J.W."/>
            <person name="Visel A."/>
            <person name="Grigoriev I.V."/>
        </authorList>
    </citation>
    <scope>NUCLEOTIDE SEQUENCE [LARGE SCALE GENOMIC DNA]</scope>
    <source>
        <strain evidence="6 7">68-887.2</strain>
    </source>
</reference>
<comment type="caution">
    <text evidence="5">Lacks conserved residue(s) required for the propagation of feature annotation.</text>
</comment>
<dbReference type="GO" id="GO:0006085">
    <property type="term" value="P:acetyl-CoA biosynthetic process"/>
    <property type="evidence" value="ECO:0007669"/>
    <property type="project" value="UniProtKB-UniRule"/>
</dbReference>
<feature type="active site" description="Proton donor/acceptor" evidence="5">
    <location>
        <position position="159"/>
    </location>
</feature>
<dbReference type="InterPro" id="IPR000890">
    <property type="entry name" value="Aliphatic_acid_kin_short-chain"/>
</dbReference>
<dbReference type="PROSITE" id="PS01075">
    <property type="entry name" value="ACETATE_KINASE_1"/>
    <property type="match status" value="1"/>
</dbReference>
<dbReference type="InterPro" id="IPR004372">
    <property type="entry name" value="Ac/propionate_kinase"/>
</dbReference>
<dbReference type="PANTHER" id="PTHR21060:SF15">
    <property type="entry name" value="ACETATE KINASE-RELATED"/>
    <property type="match status" value="1"/>
</dbReference>
<name>A0A1Y2B794_9TREE</name>
<evidence type="ECO:0000256" key="4">
    <source>
        <dbReference type="ARBA" id="ARBA00022840"/>
    </source>
</evidence>
<evidence type="ECO:0000313" key="7">
    <source>
        <dbReference type="Proteomes" id="UP000193986"/>
    </source>
</evidence>
<comment type="cofactor">
    <cofactor evidence="5">
        <name>Mg(2+)</name>
        <dbReference type="ChEBI" id="CHEBI:18420"/>
    </cofactor>
</comment>
<keyword evidence="2 5" id="KW-0547">Nucleotide-binding</keyword>
<evidence type="ECO:0000256" key="3">
    <source>
        <dbReference type="ARBA" id="ARBA00022777"/>
    </source>
</evidence>
<feature type="site" description="Transition state stabilizer" evidence="5">
    <location>
        <position position="192"/>
    </location>
</feature>
<keyword evidence="1 5" id="KW-0808">Transferase</keyword>
<protein>
    <recommendedName>
        <fullName evidence="5">Probable acetate kinase</fullName>
        <ecNumber evidence="5">2.7.2.1</ecNumber>
    </recommendedName>
    <alternativeName>
        <fullName evidence="5">Acetokinase</fullName>
    </alternativeName>
</protein>
<feature type="binding site" evidence="5">
    <location>
        <position position="14"/>
    </location>
    <ligand>
        <name>ATP</name>
        <dbReference type="ChEBI" id="CHEBI:30616"/>
    </ligand>
</feature>
<feature type="site" description="Transition state stabilizer" evidence="5">
    <location>
        <position position="253"/>
    </location>
</feature>
<organism evidence="6 7">
    <name type="scientific">Naematelia encephala</name>
    <dbReference type="NCBI Taxonomy" id="71784"/>
    <lineage>
        <taxon>Eukaryota</taxon>
        <taxon>Fungi</taxon>
        <taxon>Dikarya</taxon>
        <taxon>Basidiomycota</taxon>
        <taxon>Agaricomycotina</taxon>
        <taxon>Tremellomycetes</taxon>
        <taxon>Tremellales</taxon>
        <taxon>Naemateliaceae</taxon>
        <taxon>Naematelia</taxon>
    </lineage>
</organism>
<dbReference type="SUPFAM" id="SSF53067">
    <property type="entry name" value="Actin-like ATPase domain"/>
    <property type="match status" value="2"/>
</dbReference>
<dbReference type="PIRSF" id="PIRSF000722">
    <property type="entry name" value="Acetate_prop_kin"/>
    <property type="match status" value="1"/>
</dbReference>
<comment type="pathway">
    <text evidence="5">Metabolic intermediate biosynthesis; acetyl-CoA biosynthesis; acetyl-CoA from acetate: step 1/2.</text>
</comment>
<comment type="similarity">
    <text evidence="5">Belongs to the acetokinase family.</text>
</comment>
<dbReference type="EC" id="2.7.2.1" evidence="5"/>
<feature type="binding site" evidence="5">
    <location>
        <begin position="220"/>
        <end position="224"/>
    </location>
    <ligand>
        <name>ATP</name>
        <dbReference type="ChEBI" id="CHEBI:30616"/>
    </ligand>
</feature>
<evidence type="ECO:0000256" key="1">
    <source>
        <dbReference type="ARBA" id="ARBA00022679"/>
    </source>
</evidence>
<dbReference type="InterPro" id="IPR023865">
    <property type="entry name" value="Aliphatic_acid_kinase_CS"/>
</dbReference>
<dbReference type="UniPathway" id="UPA00340">
    <property type="reaction ID" value="UER00458"/>
</dbReference>
<dbReference type="Gene3D" id="3.30.420.40">
    <property type="match status" value="2"/>
</dbReference>
<dbReference type="GO" id="GO:0006083">
    <property type="term" value="P:acetate metabolic process"/>
    <property type="evidence" value="ECO:0007669"/>
    <property type="project" value="TreeGrafter"/>
</dbReference>
<dbReference type="NCBIfam" id="TIGR00016">
    <property type="entry name" value="ackA"/>
    <property type="match status" value="1"/>
</dbReference>
<keyword evidence="7" id="KW-1185">Reference proteome</keyword>
<dbReference type="GO" id="GO:0000287">
    <property type="term" value="F:magnesium ion binding"/>
    <property type="evidence" value="ECO:0007669"/>
    <property type="project" value="UniProtKB-UniRule"/>
</dbReference>
<dbReference type="GO" id="GO:0008776">
    <property type="term" value="F:acetate kinase activity"/>
    <property type="evidence" value="ECO:0007669"/>
    <property type="project" value="UniProtKB-UniRule"/>
</dbReference>
<dbReference type="AlphaFoldDB" id="A0A1Y2B794"/>
<evidence type="ECO:0000313" key="6">
    <source>
        <dbReference type="EMBL" id="ORY30556.1"/>
    </source>
</evidence>
<dbReference type="OrthoDB" id="67445at2759"/>
<keyword evidence="5" id="KW-0460">Magnesium</keyword>
<proteinExistence type="inferred from homology"/>
<feature type="binding site" evidence="5">
    <location>
        <position position="100"/>
    </location>
    <ligand>
        <name>substrate</name>
    </ligand>
</feature>
<feature type="binding site" evidence="5">
    <location>
        <position position="416"/>
    </location>
    <ligand>
        <name>Mg(2+)</name>
        <dbReference type="ChEBI" id="CHEBI:18420"/>
    </ligand>
</feature>
<dbReference type="PRINTS" id="PR00471">
    <property type="entry name" value="ACETATEKNASE"/>
</dbReference>
<keyword evidence="5" id="KW-0479">Metal-binding</keyword>
<dbReference type="InParanoid" id="A0A1Y2B794"/>
<comment type="caution">
    <text evidence="6">The sequence shown here is derived from an EMBL/GenBank/DDBJ whole genome shotgun (WGS) entry which is preliminary data.</text>
</comment>
<dbReference type="Pfam" id="PF00871">
    <property type="entry name" value="Acetate_kinase"/>
    <property type="match status" value="1"/>
</dbReference>
<feature type="binding site" evidence="5">
    <location>
        <position position="7"/>
    </location>
    <ligand>
        <name>Mg(2+)</name>
        <dbReference type="ChEBI" id="CHEBI:18420"/>
    </ligand>
</feature>
<dbReference type="HAMAP" id="MF_00020">
    <property type="entry name" value="Acetate_kinase"/>
    <property type="match status" value="1"/>
</dbReference>
<dbReference type="STRING" id="71784.A0A1Y2B794"/>
<accession>A0A1Y2B794</accession>
<dbReference type="PANTHER" id="PTHR21060">
    <property type="entry name" value="ACETATE KINASE"/>
    <property type="match status" value="1"/>
</dbReference>
<keyword evidence="4 5" id="KW-0067">ATP-binding</keyword>
<evidence type="ECO:0000256" key="2">
    <source>
        <dbReference type="ARBA" id="ARBA00022741"/>
    </source>
</evidence>
<evidence type="ECO:0000256" key="5">
    <source>
        <dbReference type="HAMAP-Rule" id="MF_03131"/>
    </source>
</evidence>
<dbReference type="EMBL" id="MCFC01000019">
    <property type="protein sequence ID" value="ORY30556.1"/>
    <property type="molecule type" value="Genomic_DNA"/>
</dbReference>
<sequence>MYLLAVNCGSSSIKGKLFALPSSPSAPLVQRAGLGVSGIGSKGDKVNFKVIWEQGKGNDVNEDGQDGASVDYEELFPQLLEKLSSSGEIEKDDIQYVSHRIVHGATHKSGIKITKDHTEGLQEMDKLSTFAPLHNHHAVLAVRACLNALPNHTSLLLFDTLFHQTIPPETYTYALPPPDQEIVMPLRKYGFHGLSYASIVDSLAKHLKKKPEDINIVVAHLGSGASSCCIKGGKSIDTSMGLTPLEGLIGGTRSGTVDPTAIFHHTKDPSADAGIEGMEVSQAEAVLNKKSGLQALAGTTNFGTILKRISDPSSCSKEEHESATLAYGVFLDRLMGYVSQYMFKLLASLPKENIDGIVFSGGIGEKGAALRKDVLERFAWLGAKVDEDRNERAKGVVREITKDASGIRGWVVETDEEGWCARMTREEFGF</sequence>
<dbReference type="GO" id="GO:0005524">
    <property type="term" value="F:ATP binding"/>
    <property type="evidence" value="ECO:0007669"/>
    <property type="project" value="UniProtKB-KW"/>
</dbReference>
<comment type="catalytic activity">
    <reaction evidence="5">
        <text>acetate + ATP = acetyl phosphate + ADP</text>
        <dbReference type="Rhea" id="RHEA:11352"/>
        <dbReference type="ChEBI" id="CHEBI:22191"/>
        <dbReference type="ChEBI" id="CHEBI:30089"/>
        <dbReference type="ChEBI" id="CHEBI:30616"/>
        <dbReference type="ChEBI" id="CHEBI:456216"/>
        <dbReference type="EC" id="2.7.2.1"/>
    </reaction>
</comment>
<gene>
    <name evidence="6" type="ORF">BCR39DRAFT_564836</name>
</gene>